<dbReference type="OrthoDB" id="420046at2759"/>
<dbReference type="AlphaFoldDB" id="A0A1J1H6Q8"/>
<evidence type="ECO:0008006" key="3">
    <source>
        <dbReference type="Google" id="ProtNLM"/>
    </source>
</evidence>
<proteinExistence type="predicted"/>
<dbReference type="VEuPathDB" id="PlasmoDB:PRELSG_1028600"/>
<name>A0A1J1H6Q8_PLARL</name>
<accession>A0A1J1H6Q8</accession>
<dbReference type="RefSeq" id="XP_028533633.1">
    <property type="nucleotide sequence ID" value="XM_028677221.1"/>
</dbReference>
<dbReference type="PANTHER" id="PTHR37563">
    <property type="entry name" value="PHYTANOYL-COA DIOXYGENASE FAMILY PROTEIN (AFU_ORTHOLOGUE AFUA_2G03330)"/>
    <property type="match status" value="1"/>
</dbReference>
<evidence type="ECO:0000313" key="2">
    <source>
        <dbReference type="Proteomes" id="UP000220158"/>
    </source>
</evidence>
<dbReference type="Proteomes" id="UP000220158">
    <property type="component" value="Chromosome 10"/>
</dbReference>
<dbReference type="OMA" id="YRHCSEN"/>
<dbReference type="KEGG" id="prel:PRELSG_1028600"/>
<keyword evidence="2" id="KW-1185">Reference proteome</keyword>
<dbReference type="SUPFAM" id="SSF51197">
    <property type="entry name" value="Clavaminate synthase-like"/>
    <property type="match status" value="1"/>
</dbReference>
<sequence length="543" mass="65168">MNRYKDLLTTKFEYKYLIYTLSFVSINIGICNEYIKRKKLNYKNEEQKIYFNLTEKNFEIIDKKKYSSTIEKICKNFNFPVEKISEASNIYFPLDYHLQYLNDIFEKKKNILKNIIEKESKNTVIDKLIEEIINYFELHIKKNENSSSIFLKNIDFSHLKEFIIERKKINLKSSDLLVRFIDELYAYIYLYLLVNYKRNNFFDFIKIKRSYRHCSENSGKDIGLELNNYLGINNNDNDLLVEKEKEENKKDNFLNSTKYVLNISTINEINKSLREYGVVVLKNFIPKENIDKIKKDLFLEKNNMNISSFLMNKDQNVYCIRPTRGRQYCIIRNSKISDLFENIQQYWMNIIYSYLPIGSYENTFNFFDKNVIFKLDEFNNLNLKNEHNDKIYLSELQLINNEPLSEVQTYHVDNGMNGLSVILPLNKINEESGNFEFFIGTHLFSSKKKKLKQKIYNFKKFIEIYYKTGSSFIPEVQEQDLIIYDSKILHRGLSNNLWTKNSSLIYRYDYKKYPPPGQDFIDIFSYNFIGKCISFFNFLNKYI</sequence>
<dbReference type="PANTHER" id="PTHR37563:SF2">
    <property type="entry name" value="PHYTANOYL-COA DIOXYGENASE FAMILY PROTEIN (AFU_ORTHOLOGUE AFUA_2G03330)"/>
    <property type="match status" value="1"/>
</dbReference>
<evidence type="ECO:0000313" key="1">
    <source>
        <dbReference type="EMBL" id="CRH00630.1"/>
    </source>
</evidence>
<gene>
    <name evidence="1" type="ORF">PRELSG_1028600</name>
</gene>
<protein>
    <recommendedName>
        <fullName evidence="3">Phytanoyl-CoA dioxygenase</fullName>
    </recommendedName>
</protein>
<organism evidence="1 2">
    <name type="scientific">Plasmodium relictum</name>
    <dbReference type="NCBI Taxonomy" id="85471"/>
    <lineage>
        <taxon>Eukaryota</taxon>
        <taxon>Sar</taxon>
        <taxon>Alveolata</taxon>
        <taxon>Apicomplexa</taxon>
        <taxon>Aconoidasida</taxon>
        <taxon>Haemosporida</taxon>
        <taxon>Plasmodiidae</taxon>
        <taxon>Plasmodium</taxon>
        <taxon>Plasmodium (Haemamoeba)</taxon>
    </lineage>
</organism>
<dbReference type="InterPro" id="IPR051961">
    <property type="entry name" value="Fungal_Metabolite_Diox"/>
</dbReference>
<dbReference type="EMBL" id="LN835305">
    <property type="protein sequence ID" value="CRH00630.1"/>
    <property type="molecule type" value="Genomic_DNA"/>
</dbReference>
<dbReference type="GeneID" id="39736753"/>
<dbReference type="Gene3D" id="2.60.120.620">
    <property type="entry name" value="q2cbj1_9rhob like domain"/>
    <property type="match status" value="1"/>
</dbReference>
<reference evidence="1 2" key="1">
    <citation type="submission" date="2015-04" db="EMBL/GenBank/DDBJ databases">
        <authorList>
            <consortium name="Pathogen Informatics"/>
        </authorList>
    </citation>
    <scope>NUCLEOTIDE SEQUENCE [LARGE SCALE GENOMIC DNA]</scope>
    <source>
        <strain evidence="1 2">SGS1</strain>
    </source>
</reference>